<proteinExistence type="predicted"/>
<keyword evidence="2" id="KW-1185">Reference proteome</keyword>
<dbReference type="EMBL" id="JAWSTH010000079">
    <property type="protein sequence ID" value="MDW5597230.1"/>
    <property type="molecule type" value="Genomic_DNA"/>
</dbReference>
<name>A0ABU4HXN7_9ACTN</name>
<reference evidence="1 2" key="2">
    <citation type="submission" date="2023-10" db="EMBL/GenBank/DDBJ databases">
        <authorList>
            <person name="Han X.F."/>
        </authorList>
    </citation>
    <scope>NUCLEOTIDE SEQUENCE [LARGE SCALE GENOMIC DNA]</scope>
    <source>
        <strain evidence="1 2">KCTC 39840</strain>
    </source>
</reference>
<dbReference type="RefSeq" id="WP_318599694.1">
    <property type="nucleotide sequence ID" value="NZ_JAWSTH010000079.1"/>
</dbReference>
<reference evidence="2" key="1">
    <citation type="submission" date="2023-07" db="EMBL/GenBank/DDBJ databases">
        <title>Conexibacter stalactiti sp. nov., isolated from stalactites in a lava cave and emended description of the genus Conexibacter.</title>
        <authorList>
            <person name="Lee S.D."/>
        </authorList>
    </citation>
    <scope>NUCLEOTIDE SEQUENCE [LARGE SCALE GENOMIC DNA]</scope>
    <source>
        <strain evidence="2">KCTC 39840</strain>
    </source>
</reference>
<sequence length="420" mass="43863">MSDDGPPSAPRHPRIEQRSLLLRGGTGSGLDLARLQRDVVGAIELPLRQAATEQPLLTQVRRDGLGIVLSGEAWRNQLDPAARGEAFGTLPYAQPAPLELERGPLSAAALADYAETYLDAQLAAGATLATTPAHLFERELGEGREQDLALARATIAAWRERQGWRPPPQRPDDPPRELYAGVAVRAAIDPIPALIERYAALSVDGYWLTVFDGDDSAEQLGAVTALALGLQEASGRPVVVAGAGPAQTALLASGLAAVCTDVHATPPQFPPHDEANTGAGSVTAFALPVFHPAILGELPPGVAFEEARTRLFATDPCRCGEHVAHEPPHGRRATVAHNAWCLAAEARDATGLLPVFDEARLGARRQRADRMRARLGLEPLPAGWGAVATAAATVRSGAIRADGARAAGGGTAPGGGLHAV</sequence>
<comment type="caution">
    <text evidence="1">The sequence shown here is derived from an EMBL/GenBank/DDBJ whole genome shotgun (WGS) entry which is preliminary data.</text>
</comment>
<organism evidence="1 2">
    <name type="scientific">Conexibacter stalactiti</name>
    <dbReference type="NCBI Taxonomy" id="1940611"/>
    <lineage>
        <taxon>Bacteria</taxon>
        <taxon>Bacillati</taxon>
        <taxon>Actinomycetota</taxon>
        <taxon>Thermoleophilia</taxon>
        <taxon>Solirubrobacterales</taxon>
        <taxon>Conexibacteraceae</taxon>
        <taxon>Conexibacter</taxon>
    </lineage>
</organism>
<evidence type="ECO:0000313" key="1">
    <source>
        <dbReference type="EMBL" id="MDW5597230.1"/>
    </source>
</evidence>
<evidence type="ECO:0000313" key="2">
    <source>
        <dbReference type="Proteomes" id="UP001284601"/>
    </source>
</evidence>
<dbReference type="Proteomes" id="UP001284601">
    <property type="component" value="Unassembled WGS sequence"/>
</dbReference>
<protein>
    <submittedName>
        <fullName evidence="1">Uncharacterized protein</fullName>
    </submittedName>
</protein>
<accession>A0ABU4HXN7</accession>
<gene>
    <name evidence="1" type="ORF">R7226_22980</name>
</gene>